<reference evidence="7" key="1">
    <citation type="journal article" date="2021" name="Proc. Natl. Acad. Sci. U.S.A.">
        <title>Three genomes in the algal genus Volvox reveal the fate of a haploid sex-determining region after a transition to homothallism.</title>
        <authorList>
            <person name="Yamamoto K."/>
            <person name="Hamaji T."/>
            <person name="Kawai-Toyooka H."/>
            <person name="Matsuzaki R."/>
            <person name="Takahashi F."/>
            <person name="Nishimura Y."/>
            <person name="Kawachi M."/>
            <person name="Noguchi H."/>
            <person name="Minakuchi Y."/>
            <person name="Umen J.G."/>
            <person name="Toyoda A."/>
            <person name="Nozaki H."/>
        </authorList>
    </citation>
    <scope>NUCLEOTIDE SEQUENCE</scope>
    <source>
        <strain evidence="8">NIES-3785</strain>
        <strain evidence="7">NIES-3786</strain>
    </source>
</reference>
<evidence type="ECO:0000256" key="6">
    <source>
        <dbReference type="SAM" id="MobiDB-lite"/>
    </source>
</evidence>
<evidence type="ECO:0000313" key="8">
    <source>
        <dbReference type="EMBL" id="GIM03845.1"/>
    </source>
</evidence>
<comment type="similarity">
    <text evidence="2">Belongs to the EBP2 family.</text>
</comment>
<keyword evidence="4" id="KW-0175">Coiled coil</keyword>
<feature type="region of interest" description="Disordered" evidence="6">
    <location>
        <begin position="1"/>
        <end position="47"/>
    </location>
</feature>
<feature type="compositionally biased region" description="Acidic residues" evidence="6">
    <location>
        <begin position="11"/>
        <end position="37"/>
    </location>
</feature>
<dbReference type="Proteomes" id="UP000722791">
    <property type="component" value="Unassembled WGS sequence"/>
</dbReference>
<evidence type="ECO:0008006" key="10">
    <source>
        <dbReference type="Google" id="ProtNLM"/>
    </source>
</evidence>
<comment type="subcellular location">
    <subcellularLocation>
        <location evidence="1">Nucleus</location>
        <location evidence="1">Nucleolus</location>
    </subcellularLocation>
</comment>
<dbReference type="EMBL" id="BNCQ01000014">
    <property type="protein sequence ID" value="GIM03845.1"/>
    <property type="molecule type" value="Genomic_DNA"/>
</dbReference>
<dbReference type="GO" id="GO:0005730">
    <property type="term" value="C:nucleolus"/>
    <property type="evidence" value="ECO:0007669"/>
    <property type="project" value="UniProtKB-SubCell"/>
</dbReference>
<dbReference type="OrthoDB" id="187617at2759"/>
<feature type="compositionally biased region" description="Acidic residues" evidence="6">
    <location>
        <begin position="201"/>
        <end position="210"/>
    </location>
</feature>
<accession>A0A8J4FSW6</accession>
<organism evidence="7 9">
    <name type="scientific">Volvox reticuliferus</name>
    <dbReference type="NCBI Taxonomy" id="1737510"/>
    <lineage>
        <taxon>Eukaryota</taxon>
        <taxon>Viridiplantae</taxon>
        <taxon>Chlorophyta</taxon>
        <taxon>core chlorophytes</taxon>
        <taxon>Chlorophyceae</taxon>
        <taxon>CS clade</taxon>
        <taxon>Chlamydomonadales</taxon>
        <taxon>Volvocaceae</taxon>
        <taxon>Volvox</taxon>
    </lineage>
</organism>
<evidence type="ECO:0000313" key="7">
    <source>
        <dbReference type="EMBL" id="GIL83010.1"/>
    </source>
</evidence>
<keyword evidence="5" id="KW-0539">Nucleus</keyword>
<dbReference type="Pfam" id="PF05890">
    <property type="entry name" value="Ebp2"/>
    <property type="match status" value="1"/>
</dbReference>
<comment type="caution">
    <text evidence="7">The sequence shown here is derived from an EMBL/GenBank/DDBJ whole genome shotgun (WGS) entry which is preliminary data.</text>
</comment>
<name>A0A8J4FSW6_9CHLO</name>
<evidence type="ECO:0000256" key="5">
    <source>
        <dbReference type="ARBA" id="ARBA00023242"/>
    </source>
</evidence>
<evidence type="ECO:0000256" key="3">
    <source>
        <dbReference type="ARBA" id="ARBA00022517"/>
    </source>
</evidence>
<evidence type="ECO:0000256" key="4">
    <source>
        <dbReference type="ARBA" id="ARBA00023054"/>
    </source>
</evidence>
<sequence>MGNKRRKIEELESESEDEEFDEDIQDPDDGNDDDGEEPGQGGRKRQVTYNVDALHEKLEDIGWTAEADWEESLVVTSEQPTVVDNVDDDLARELAFYNQALASAQHAIRRFEEAGVPWLRPLDYYAEMVKSDEHMAKVKEQLMFEQRQIELAEERRKQREAKMYGKEVQLAKQKERNAEKKRQITEISKLRKQRENSGFDGELDMDEQLADLEQRRPLNLKQLGQRGPKDTKTPNKKRQMKNAKFGFGGRKSLKKQNDAYSAANMDDFKPGRFKEHFGPRQGGVQKKFGRGGGGGAGAGAGGKKAHKGGKPQRPGKQRRQAMKGGKGGKR</sequence>
<dbReference type="GO" id="GO:0042273">
    <property type="term" value="P:ribosomal large subunit biogenesis"/>
    <property type="evidence" value="ECO:0007669"/>
    <property type="project" value="TreeGrafter"/>
</dbReference>
<dbReference type="PANTHER" id="PTHR13028:SF0">
    <property type="entry name" value="RRNA-PROCESSING PROTEIN EBP2-RELATED"/>
    <property type="match status" value="1"/>
</dbReference>
<dbReference type="EMBL" id="BNCP01000025">
    <property type="protein sequence ID" value="GIL83010.1"/>
    <property type="molecule type" value="Genomic_DNA"/>
</dbReference>
<gene>
    <name evidence="7" type="ORF">Vretifemale_11674</name>
    <name evidence="8" type="ORF">Vretimale_8519</name>
</gene>
<evidence type="ECO:0000256" key="2">
    <source>
        <dbReference type="ARBA" id="ARBA00007336"/>
    </source>
</evidence>
<dbReference type="AlphaFoldDB" id="A0A8J4FSW6"/>
<feature type="compositionally biased region" description="Basic residues" evidence="6">
    <location>
        <begin position="303"/>
        <end position="330"/>
    </location>
</feature>
<protein>
    <recommendedName>
        <fullName evidence="10">rRNA processing protein EBP2</fullName>
    </recommendedName>
</protein>
<feature type="compositionally biased region" description="Basic and acidic residues" evidence="6">
    <location>
        <begin position="172"/>
        <end position="184"/>
    </location>
</feature>
<dbReference type="GO" id="GO:0030687">
    <property type="term" value="C:preribosome, large subunit precursor"/>
    <property type="evidence" value="ECO:0007669"/>
    <property type="project" value="TreeGrafter"/>
</dbReference>
<feature type="compositionally biased region" description="Basic and acidic residues" evidence="6">
    <location>
        <begin position="266"/>
        <end position="278"/>
    </location>
</feature>
<dbReference type="GO" id="GO:0006364">
    <property type="term" value="P:rRNA processing"/>
    <property type="evidence" value="ECO:0007669"/>
    <property type="project" value="TreeGrafter"/>
</dbReference>
<evidence type="ECO:0000313" key="9">
    <source>
        <dbReference type="Proteomes" id="UP000747110"/>
    </source>
</evidence>
<dbReference type="GO" id="GO:0034399">
    <property type="term" value="C:nuclear periphery"/>
    <property type="evidence" value="ECO:0007669"/>
    <property type="project" value="TreeGrafter"/>
</dbReference>
<feature type="compositionally biased region" description="Gly residues" evidence="6">
    <location>
        <begin position="290"/>
        <end position="302"/>
    </location>
</feature>
<keyword evidence="9" id="KW-1185">Reference proteome</keyword>
<feature type="region of interest" description="Disordered" evidence="6">
    <location>
        <begin position="165"/>
        <end position="330"/>
    </location>
</feature>
<evidence type="ECO:0000256" key="1">
    <source>
        <dbReference type="ARBA" id="ARBA00004604"/>
    </source>
</evidence>
<proteinExistence type="inferred from homology"/>
<dbReference type="PANTHER" id="PTHR13028">
    <property type="entry name" value="RRNA PROCESSING PROTEIN EBNA1-BINDING PROTEIN-RELATED"/>
    <property type="match status" value="1"/>
</dbReference>
<dbReference type="Proteomes" id="UP000747110">
    <property type="component" value="Unassembled WGS sequence"/>
</dbReference>
<dbReference type="InterPro" id="IPR008610">
    <property type="entry name" value="Ebp2"/>
</dbReference>
<keyword evidence="3" id="KW-0690">Ribosome biogenesis</keyword>